<dbReference type="PANTHER" id="PTHR12215">
    <property type="entry name" value="PHOSPHOPANTETHEINE TRANSFERASE"/>
    <property type="match status" value="1"/>
</dbReference>
<dbReference type="RefSeq" id="WP_343788853.1">
    <property type="nucleotide sequence ID" value="NZ_BAAAEU010000006.1"/>
</dbReference>
<dbReference type="Gene3D" id="3.90.470.20">
    <property type="entry name" value="4'-phosphopantetheinyl transferase domain"/>
    <property type="match status" value="1"/>
</dbReference>
<evidence type="ECO:0000313" key="5">
    <source>
        <dbReference type="Proteomes" id="UP001501523"/>
    </source>
</evidence>
<accession>A0ABN1IFU3</accession>
<evidence type="ECO:0000256" key="1">
    <source>
        <dbReference type="ARBA" id="ARBA00010990"/>
    </source>
</evidence>
<dbReference type="InterPro" id="IPR037143">
    <property type="entry name" value="4-PPantetheinyl_Trfase_dom_sf"/>
</dbReference>
<comment type="caution">
    <text evidence="4">The sequence shown here is derived from an EMBL/GenBank/DDBJ whole genome shotgun (WGS) entry which is preliminary data.</text>
</comment>
<keyword evidence="5" id="KW-1185">Reference proteome</keyword>
<dbReference type="SUPFAM" id="SSF56214">
    <property type="entry name" value="4'-phosphopantetheinyl transferase"/>
    <property type="match status" value="2"/>
</dbReference>
<dbReference type="Proteomes" id="UP001501523">
    <property type="component" value="Unassembled WGS sequence"/>
</dbReference>
<dbReference type="PANTHER" id="PTHR12215:SF10">
    <property type="entry name" value="L-AMINOADIPATE-SEMIALDEHYDE DEHYDROGENASE-PHOSPHOPANTETHEINYL TRANSFERASE"/>
    <property type="match status" value="1"/>
</dbReference>
<dbReference type="Pfam" id="PF01648">
    <property type="entry name" value="ACPS"/>
    <property type="match status" value="1"/>
</dbReference>
<evidence type="ECO:0000259" key="3">
    <source>
        <dbReference type="Pfam" id="PF01648"/>
    </source>
</evidence>
<keyword evidence="2" id="KW-0808">Transferase</keyword>
<evidence type="ECO:0000256" key="2">
    <source>
        <dbReference type="ARBA" id="ARBA00022679"/>
    </source>
</evidence>
<dbReference type="EMBL" id="BAAAEU010000006">
    <property type="protein sequence ID" value="GAA0712331.1"/>
    <property type="molecule type" value="Genomic_DNA"/>
</dbReference>
<feature type="domain" description="4'-phosphopantetheinyl transferase" evidence="3">
    <location>
        <begin position="100"/>
        <end position="176"/>
    </location>
</feature>
<dbReference type="InterPro" id="IPR008278">
    <property type="entry name" value="4-PPantetheinyl_Trfase_dom"/>
</dbReference>
<sequence length="223" mass="24107">MDDSSIACFDPRSDASPLGDDEVHVWLSTVADATPRALAAAARAVLERLLCDYANCSNVPPRIERGPHGKPFAPELPQLEFNLSHAGRHVLLAFAHGQALGIDLEAEQRRLALGEIAQRFFAPAEARALARLPLPLQRSAFLQLWTRKEAVLKALGVGISFGLDRVEFVLDETGTAGALRAIAPEAGSVAEWTLHRLDPAPGMLGALAWRGPARRVRTFALRA</sequence>
<dbReference type="InterPro" id="IPR050559">
    <property type="entry name" value="P-Pant_transferase_sf"/>
</dbReference>
<organism evidence="4 5">
    <name type="scientific">Dokdonella soli</name>
    <dbReference type="NCBI Taxonomy" id="529810"/>
    <lineage>
        <taxon>Bacteria</taxon>
        <taxon>Pseudomonadati</taxon>
        <taxon>Pseudomonadota</taxon>
        <taxon>Gammaproteobacteria</taxon>
        <taxon>Lysobacterales</taxon>
        <taxon>Rhodanobacteraceae</taxon>
        <taxon>Dokdonella</taxon>
    </lineage>
</organism>
<name>A0ABN1IFU3_9GAMM</name>
<reference evidence="4 5" key="1">
    <citation type="journal article" date="2019" name="Int. J. Syst. Evol. Microbiol.">
        <title>The Global Catalogue of Microorganisms (GCM) 10K type strain sequencing project: providing services to taxonomists for standard genome sequencing and annotation.</title>
        <authorList>
            <consortium name="The Broad Institute Genomics Platform"/>
            <consortium name="The Broad Institute Genome Sequencing Center for Infectious Disease"/>
            <person name="Wu L."/>
            <person name="Ma J."/>
        </authorList>
    </citation>
    <scope>NUCLEOTIDE SEQUENCE [LARGE SCALE GENOMIC DNA]</scope>
    <source>
        <strain evidence="4 5">JCM 15421</strain>
    </source>
</reference>
<gene>
    <name evidence="4" type="ORF">GCM10009105_14830</name>
</gene>
<protein>
    <recommendedName>
        <fullName evidence="3">4'-phosphopantetheinyl transferase domain-containing protein</fullName>
    </recommendedName>
</protein>
<evidence type="ECO:0000313" key="4">
    <source>
        <dbReference type="EMBL" id="GAA0712331.1"/>
    </source>
</evidence>
<comment type="similarity">
    <text evidence="1">Belongs to the P-Pant transferase superfamily. Gsp/Sfp/HetI/AcpT family.</text>
</comment>
<proteinExistence type="inferred from homology"/>